<name>A0ACB9XAG0_CHAAC</name>
<dbReference type="EMBL" id="CM043791">
    <property type="protein sequence ID" value="KAI4823542.1"/>
    <property type="molecule type" value="Genomic_DNA"/>
</dbReference>
<accession>A0ACB9XAG0</accession>
<evidence type="ECO:0000313" key="2">
    <source>
        <dbReference type="Proteomes" id="UP001057452"/>
    </source>
</evidence>
<proteinExistence type="predicted"/>
<feature type="non-terminal residue" evidence="1">
    <location>
        <position position="57"/>
    </location>
</feature>
<protein>
    <submittedName>
        <fullName evidence="1">Uncharacterized protein</fullName>
    </submittedName>
</protein>
<keyword evidence="2" id="KW-1185">Reference proteome</keyword>
<gene>
    <name evidence="1" type="ORF">KUCAC02_012124</name>
</gene>
<organism evidence="1 2">
    <name type="scientific">Chaenocephalus aceratus</name>
    <name type="common">Blackfin icefish</name>
    <name type="synonym">Chaenichthys aceratus</name>
    <dbReference type="NCBI Taxonomy" id="36190"/>
    <lineage>
        <taxon>Eukaryota</taxon>
        <taxon>Metazoa</taxon>
        <taxon>Chordata</taxon>
        <taxon>Craniata</taxon>
        <taxon>Vertebrata</taxon>
        <taxon>Euteleostomi</taxon>
        <taxon>Actinopterygii</taxon>
        <taxon>Neopterygii</taxon>
        <taxon>Teleostei</taxon>
        <taxon>Neoteleostei</taxon>
        <taxon>Acanthomorphata</taxon>
        <taxon>Eupercaria</taxon>
        <taxon>Perciformes</taxon>
        <taxon>Notothenioidei</taxon>
        <taxon>Channichthyidae</taxon>
        <taxon>Chaenocephalus</taxon>
    </lineage>
</organism>
<reference evidence="1" key="1">
    <citation type="submission" date="2022-05" db="EMBL/GenBank/DDBJ databases">
        <title>Chromosome-level genome of Chaenocephalus aceratus.</title>
        <authorList>
            <person name="Park H."/>
        </authorList>
    </citation>
    <scope>NUCLEOTIDE SEQUENCE</scope>
    <source>
        <strain evidence="1">KU_202001</strain>
    </source>
</reference>
<evidence type="ECO:0000313" key="1">
    <source>
        <dbReference type="EMBL" id="KAI4823542.1"/>
    </source>
</evidence>
<sequence length="57" mass="5990">RTCSRLNPALITQGVEGPLHNLERSPRSLLPSAALLPAPSYQAMGILAELIPGLLTA</sequence>
<comment type="caution">
    <text evidence="1">The sequence shown here is derived from an EMBL/GenBank/DDBJ whole genome shotgun (WGS) entry which is preliminary data.</text>
</comment>
<feature type="non-terminal residue" evidence="1">
    <location>
        <position position="1"/>
    </location>
</feature>
<dbReference type="Proteomes" id="UP001057452">
    <property type="component" value="Chromosome 7"/>
</dbReference>